<evidence type="ECO:0000256" key="8">
    <source>
        <dbReference type="ARBA" id="ARBA00023288"/>
    </source>
</evidence>
<dbReference type="InterPro" id="IPR043325">
    <property type="entry name" value="LTSS"/>
</dbReference>
<dbReference type="Pfam" id="PF14368">
    <property type="entry name" value="LTP_2"/>
    <property type="match status" value="1"/>
</dbReference>
<dbReference type="GO" id="GO:0005886">
    <property type="term" value="C:plasma membrane"/>
    <property type="evidence" value="ECO:0007669"/>
    <property type="project" value="UniProtKB-SubCell"/>
</dbReference>
<protein>
    <recommendedName>
        <fullName evidence="11">Bifunctional inhibitor/plant lipid transfer protein/seed storage helical domain-containing protein</fullName>
    </recommendedName>
</protein>
<evidence type="ECO:0000256" key="1">
    <source>
        <dbReference type="ARBA" id="ARBA00004609"/>
    </source>
</evidence>
<feature type="chain" id="PRO_5043009267" description="Bifunctional inhibitor/plant lipid transfer protein/seed storage helical domain-containing protein" evidence="10">
    <location>
        <begin position="30"/>
        <end position="154"/>
    </location>
</feature>
<keyword evidence="9" id="KW-1133">Transmembrane helix</keyword>
<name>A0AAN9LAJ4_CANGL</name>
<comment type="similarity">
    <text evidence="2">Belongs to the plant LTP family.</text>
</comment>
<evidence type="ECO:0000256" key="6">
    <source>
        <dbReference type="ARBA" id="ARBA00023157"/>
    </source>
</evidence>
<accession>A0AAN9LAJ4</accession>
<evidence type="ECO:0000313" key="12">
    <source>
        <dbReference type="EMBL" id="KAK7330718.1"/>
    </source>
</evidence>
<dbReference type="InterPro" id="IPR016140">
    <property type="entry name" value="Bifunc_inhib/LTP/seed_store"/>
</dbReference>
<evidence type="ECO:0000313" key="13">
    <source>
        <dbReference type="Proteomes" id="UP001367508"/>
    </source>
</evidence>
<evidence type="ECO:0000256" key="9">
    <source>
        <dbReference type="SAM" id="Phobius"/>
    </source>
</evidence>
<evidence type="ECO:0000259" key="11">
    <source>
        <dbReference type="Pfam" id="PF14368"/>
    </source>
</evidence>
<dbReference type="Proteomes" id="UP001367508">
    <property type="component" value="Unassembled WGS sequence"/>
</dbReference>
<evidence type="ECO:0000256" key="5">
    <source>
        <dbReference type="ARBA" id="ARBA00022729"/>
    </source>
</evidence>
<dbReference type="SUPFAM" id="SSF47699">
    <property type="entry name" value="Bifunctional inhibitor/lipid-transfer protein/seed storage 2S albumin"/>
    <property type="match status" value="1"/>
</dbReference>
<evidence type="ECO:0000256" key="2">
    <source>
        <dbReference type="ARBA" id="ARBA00009748"/>
    </source>
</evidence>
<keyword evidence="8" id="KW-0449">Lipoprotein</keyword>
<dbReference type="AlphaFoldDB" id="A0AAN9LAJ4"/>
<keyword evidence="7" id="KW-0325">Glycoprotein</keyword>
<evidence type="ECO:0000256" key="3">
    <source>
        <dbReference type="ARBA" id="ARBA00022475"/>
    </source>
</evidence>
<dbReference type="InterPro" id="IPR036312">
    <property type="entry name" value="Bifun_inhib/LTP/seed_sf"/>
</dbReference>
<comment type="subcellular location">
    <subcellularLocation>
        <location evidence="1">Cell membrane</location>
        <topology evidence="1">Lipid-anchor</topology>
        <topology evidence="1">GPI-anchor</topology>
    </subcellularLocation>
</comment>
<dbReference type="GO" id="GO:0098552">
    <property type="term" value="C:side of membrane"/>
    <property type="evidence" value="ECO:0007669"/>
    <property type="project" value="UniProtKB-KW"/>
</dbReference>
<gene>
    <name evidence="12" type="ORF">VNO77_24916</name>
</gene>
<dbReference type="PANTHER" id="PTHR33044">
    <property type="entry name" value="BIFUNCTIONAL INHIBITOR/LIPID-TRANSFER PROTEIN/SEED STORAGE 2S ALBUMIN SUPERFAMILY PROTEIN-RELATED"/>
    <property type="match status" value="1"/>
</dbReference>
<dbReference type="CDD" id="cd00010">
    <property type="entry name" value="AAI_LTSS"/>
    <property type="match status" value="1"/>
</dbReference>
<keyword evidence="9" id="KW-0812">Transmembrane</keyword>
<keyword evidence="9" id="KW-0472">Membrane</keyword>
<keyword evidence="13" id="KW-1185">Reference proteome</keyword>
<proteinExistence type="inferred from homology"/>
<keyword evidence="5 10" id="KW-0732">Signal</keyword>
<keyword evidence="3" id="KW-1003">Cell membrane</keyword>
<sequence>MGGYSSSSIIMCFAPLMVALVLMTGFADAQSNVPSCAQQLVPCVNYLTNSTNPPSTCCNPLRQTVANELPCLCNLFNTPGLLQNFNISINDALQLSRNCGITSGISSCKTGAPSPASGAPPATPGGGDKGGAGRVSFAGLSFLLLAWASMLLFN</sequence>
<dbReference type="EMBL" id="JAYMYQ010000005">
    <property type="protein sequence ID" value="KAK7330718.1"/>
    <property type="molecule type" value="Genomic_DNA"/>
</dbReference>
<feature type="domain" description="Bifunctional inhibitor/plant lipid transfer protein/seed storage helical" evidence="11">
    <location>
        <begin position="19"/>
        <end position="108"/>
    </location>
</feature>
<evidence type="ECO:0000256" key="7">
    <source>
        <dbReference type="ARBA" id="ARBA00023180"/>
    </source>
</evidence>
<comment type="caution">
    <text evidence="12">The sequence shown here is derived from an EMBL/GenBank/DDBJ whole genome shotgun (WGS) entry which is preliminary data.</text>
</comment>
<feature type="transmembrane region" description="Helical" evidence="9">
    <location>
        <begin position="135"/>
        <end position="153"/>
    </location>
</feature>
<dbReference type="Gene3D" id="1.10.110.10">
    <property type="entry name" value="Plant lipid-transfer and hydrophobic proteins"/>
    <property type="match status" value="1"/>
</dbReference>
<evidence type="ECO:0000256" key="4">
    <source>
        <dbReference type="ARBA" id="ARBA00022622"/>
    </source>
</evidence>
<feature type="signal peptide" evidence="10">
    <location>
        <begin position="1"/>
        <end position="29"/>
    </location>
</feature>
<keyword evidence="4" id="KW-0336">GPI-anchor</keyword>
<reference evidence="12 13" key="1">
    <citation type="submission" date="2024-01" db="EMBL/GenBank/DDBJ databases">
        <title>The genomes of 5 underutilized Papilionoideae crops provide insights into root nodulation and disease resistanc.</title>
        <authorList>
            <person name="Jiang F."/>
        </authorList>
    </citation>
    <scope>NUCLEOTIDE SEQUENCE [LARGE SCALE GENOMIC DNA]</scope>
    <source>
        <strain evidence="12">LVBAO_FW01</strain>
        <tissue evidence="12">Leaves</tissue>
    </source>
</reference>
<evidence type="ECO:0000256" key="10">
    <source>
        <dbReference type="SAM" id="SignalP"/>
    </source>
</evidence>
<organism evidence="12 13">
    <name type="scientific">Canavalia gladiata</name>
    <name type="common">Sword bean</name>
    <name type="synonym">Dolichos gladiatus</name>
    <dbReference type="NCBI Taxonomy" id="3824"/>
    <lineage>
        <taxon>Eukaryota</taxon>
        <taxon>Viridiplantae</taxon>
        <taxon>Streptophyta</taxon>
        <taxon>Embryophyta</taxon>
        <taxon>Tracheophyta</taxon>
        <taxon>Spermatophyta</taxon>
        <taxon>Magnoliopsida</taxon>
        <taxon>eudicotyledons</taxon>
        <taxon>Gunneridae</taxon>
        <taxon>Pentapetalae</taxon>
        <taxon>rosids</taxon>
        <taxon>fabids</taxon>
        <taxon>Fabales</taxon>
        <taxon>Fabaceae</taxon>
        <taxon>Papilionoideae</taxon>
        <taxon>50 kb inversion clade</taxon>
        <taxon>NPAAA clade</taxon>
        <taxon>indigoferoid/millettioid clade</taxon>
        <taxon>Phaseoleae</taxon>
        <taxon>Canavalia</taxon>
    </lineage>
</organism>
<keyword evidence="6" id="KW-1015">Disulfide bond</keyword>